<protein>
    <submittedName>
        <fullName evidence="5">Transposable element P transposase</fullName>
    </submittedName>
</protein>
<dbReference type="Pfam" id="PF21789">
    <property type="entry name" value="TNP-like_RNaseH_C"/>
    <property type="match status" value="1"/>
</dbReference>
<proteinExistence type="predicted"/>
<reference evidence="5" key="1">
    <citation type="journal article" date="2014" name="PLoS ONE">
        <title>Transcriptome-Based Identification of ABC Transporters in the Western Tarnished Plant Bug Lygus hesperus.</title>
        <authorList>
            <person name="Hull J.J."/>
            <person name="Chaney K."/>
            <person name="Geib S.M."/>
            <person name="Fabrick J.A."/>
            <person name="Brent C.S."/>
            <person name="Walsh D."/>
            <person name="Lavine L.C."/>
        </authorList>
    </citation>
    <scope>NUCLEOTIDE SEQUENCE</scope>
</reference>
<dbReference type="InterPro" id="IPR048367">
    <property type="entry name" value="TNP-like_RNaseH_C"/>
</dbReference>
<feature type="domain" description="Transposable element P transposase-like RNase H" evidence="2">
    <location>
        <begin position="125"/>
        <end position="256"/>
    </location>
</feature>
<dbReference type="EMBL" id="GBHO01043058">
    <property type="protein sequence ID" value="JAG00546.1"/>
    <property type="molecule type" value="Transcribed_RNA"/>
</dbReference>
<evidence type="ECO:0000259" key="3">
    <source>
        <dbReference type="Pfam" id="PF21788"/>
    </source>
</evidence>
<feature type="domain" description="Transposable element P transposase-like RNase H C-terminal" evidence="4">
    <location>
        <begin position="470"/>
        <end position="498"/>
    </location>
</feature>
<dbReference type="Pfam" id="PF21788">
    <property type="entry name" value="TNP-like_GBD"/>
    <property type="match status" value="1"/>
</dbReference>
<feature type="compositionally biased region" description="Polar residues" evidence="1">
    <location>
        <begin position="16"/>
        <end position="25"/>
    </location>
</feature>
<dbReference type="Pfam" id="PF21787">
    <property type="entry name" value="TNP-like_RNaseH_N"/>
    <property type="match status" value="1"/>
</dbReference>
<gene>
    <name evidence="5" type="primary">T_7</name>
    <name evidence="6" type="synonym">T_6</name>
    <name evidence="5" type="ORF">CM83_42342</name>
    <name evidence="6" type="ORF">CM83_42346</name>
</gene>
<sequence>RRDLTPRKSSKLYRHLQQQNKQSNSVKRKLSIFKKKYTLLKKTSNNKQSMIRKLDLPKNLEIMVKNISTLANAKKVGRRWDFDMKCLALSILKRSPKTYNYLGTLFPLPSPKTITNLLNSVPFYPGLLLPIIETLKFNIPKWTDKQRMCCLMIDEMSIRECLMYFYQSDKVSGFEDFGFSQSNLVANHATVFMICSLGDPSWKTPIAYFFNRGGIELHTFAKLITSTISHLFGIGLHPVALVCDQGSSNVGVINYLQKKACDPPSPFIVVNDKQIFTFYDPPLLLKSIRNNLLKYDLKIGCDVVSWSFISQAYKKDMDFYQMLTKITPEHINPTNKLKMKVKLASQVFSHTMYATLNTLIDGGHLPNNARATASFVLVMDMLFDSFNSNPHFTLQHRPHKKNLSPSSIHIPFWNETVKQIDKWQFFCPKTKKVVRPPCQSGWISNIRAAIMLWRSIEPTIEVLNMRRIGQDPLENLFSQIRQHGAANVNPSTYQFTAALKSVIVAYTSSVPKGANCEAINIEQLRMFLSCPAKTPTTNVTQCMSFDSSNNIDVCSQQQPLMQLHLPQQQLKTIVSEYTKHRSCLVTSTAYVGGYLLNRIVALKNQPFSGCNDCLRSLQSSEIRPEHVFIQNKEHTDHTCRLQYPNEGFTTYLLQCTDLMLKRIDSLLGFHGMASELVKMVMDTIDYRSIGCRTHCHLLSRCICSMTAQLVIFKKFKIYNGYLGKKYERMKNYERVKIFMHQ</sequence>
<evidence type="ECO:0000313" key="6">
    <source>
        <dbReference type="EMBL" id="JAG00546.1"/>
    </source>
</evidence>
<feature type="region of interest" description="Disordered" evidence="1">
    <location>
        <begin position="1"/>
        <end position="25"/>
    </location>
</feature>
<evidence type="ECO:0000313" key="5">
    <source>
        <dbReference type="EMBL" id="JAG00543.1"/>
    </source>
</evidence>
<evidence type="ECO:0000256" key="1">
    <source>
        <dbReference type="SAM" id="MobiDB-lite"/>
    </source>
</evidence>
<name>A0A0A9W270_LYGHE</name>
<dbReference type="EMBL" id="GBHO01043061">
    <property type="protein sequence ID" value="JAG00543.1"/>
    <property type="molecule type" value="Transcribed_RNA"/>
</dbReference>
<accession>A0A0A9W270</accession>
<evidence type="ECO:0000259" key="4">
    <source>
        <dbReference type="Pfam" id="PF21789"/>
    </source>
</evidence>
<organism evidence="5">
    <name type="scientific">Lygus hesperus</name>
    <name type="common">Western plant bug</name>
    <dbReference type="NCBI Taxonomy" id="30085"/>
    <lineage>
        <taxon>Eukaryota</taxon>
        <taxon>Metazoa</taxon>
        <taxon>Ecdysozoa</taxon>
        <taxon>Arthropoda</taxon>
        <taxon>Hexapoda</taxon>
        <taxon>Insecta</taxon>
        <taxon>Pterygota</taxon>
        <taxon>Neoptera</taxon>
        <taxon>Paraneoptera</taxon>
        <taxon>Hemiptera</taxon>
        <taxon>Heteroptera</taxon>
        <taxon>Panheteroptera</taxon>
        <taxon>Cimicomorpha</taxon>
        <taxon>Miridae</taxon>
        <taxon>Mirini</taxon>
        <taxon>Lygus</taxon>
    </lineage>
</organism>
<evidence type="ECO:0000259" key="2">
    <source>
        <dbReference type="Pfam" id="PF21787"/>
    </source>
</evidence>
<dbReference type="InterPro" id="IPR048365">
    <property type="entry name" value="TNP-like_RNaseH_N"/>
</dbReference>
<reference evidence="5" key="2">
    <citation type="submission" date="2014-07" db="EMBL/GenBank/DDBJ databases">
        <authorList>
            <person name="Hull J."/>
        </authorList>
    </citation>
    <scope>NUCLEOTIDE SEQUENCE</scope>
</reference>
<dbReference type="AlphaFoldDB" id="A0A0A9W270"/>
<dbReference type="InterPro" id="IPR048366">
    <property type="entry name" value="TNP-like_GBD"/>
</dbReference>
<feature type="non-terminal residue" evidence="5">
    <location>
        <position position="1"/>
    </location>
</feature>
<feature type="domain" description="Transposable element P transposase-like GTP-binding insertion" evidence="3">
    <location>
        <begin position="284"/>
        <end position="391"/>
    </location>
</feature>